<comment type="caution">
    <text evidence="1">The sequence shown here is derived from an EMBL/GenBank/DDBJ whole genome shotgun (WGS) entry which is preliminary data.</text>
</comment>
<dbReference type="Proteomes" id="UP001107558">
    <property type="component" value="Chromosome 4"/>
</dbReference>
<dbReference type="SUPFAM" id="SSF52540">
    <property type="entry name" value="P-loop containing nucleoside triphosphate hydrolases"/>
    <property type="match status" value="1"/>
</dbReference>
<name>A0A9J6BAB5_POLVA</name>
<dbReference type="InterPro" id="IPR027417">
    <property type="entry name" value="P-loop_NTPase"/>
</dbReference>
<dbReference type="InterPro" id="IPR036770">
    <property type="entry name" value="Ankyrin_rpt-contain_sf"/>
</dbReference>
<keyword evidence="2" id="KW-1185">Reference proteome</keyword>
<dbReference type="SUPFAM" id="SSF48403">
    <property type="entry name" value="Ankyrin repeat"/>
    <property type="match status" value="1"/>
</dbReference>
<accession>A0A9J6BAB5</accession>
<evidence type="ECO:0000313" key="1">
    <source>
        <dbReference type="EMBL" id="KAG5666756.1"/>
    </source>
</evidence>
<proteinExistence type="predicted"/>
<evidence type="ECO:0008006" key="3">
    <source>
        <dbReference type="Google" id="ProtNLM"/>
    </source>
</evidence>
<dbReference type="Gene3D" id="1.25.40.20">
    <property type="entry name" value="Ankyrin repeat-containing domain"/>
    <property type="match status" value="1"/>
</dbReference>
<dbReference type="OrthoDB" id="7739966at2759"/>
<evidence type="ECO:0000313" key="2">
    <source>
        <dbReference type="Proteomes" id="UP001107558"/>
    </source>
</evidence>
<dbReference type="EMBL" id="JADBJN010000004">
    <property type="protein sequence ID" value="KAG5666756.1"/>
    <property type="molecule type" value="Genomic_DNA"/>
</dbReference>
<protein>
    <recommendedName>
        <fullName evidence="3">NACHT domain-containing protein</fullName>
    </recommendedName>
</protein>
<gene>
    <name evidence="1" type="ORF">PVAND_014768</name>
</gene>
<reference evidence="1" key="1">
    <citation type="submission" date="2021-03" db="EMBL/GenBank/DDBJ databases">
        <title>Chromosome level genome of the anhydrobiotic midge Polypedilum vanderplanki.</title>
        <authorList>
            <person name="Yoshida Y."/>
            <person name="Kikawada T."/>
            <person name="Gusev O."/>
        </authorList>
    </citation>
    <scope>NUCLEOTIDE SEQUENCE</scope>
    <source>
        <strain evidence="1">NIAS01</strain>
        <tissue evidence="1">Whole body or cell culture</tissue>
    </source>
</reference>
<organism evidence="1 2">
    <name type="scientific">Polypedilum vanderplanki</name>
    <name type="common">Sleeping chironomid midge</name>
    <dbReference type="NCBI Taxonomy" id="319348"/>
    <lineage>
        <taxon>Eukaryota</taxon>
        <taxon>Metazoa</taxon>
        <taxon>Ecdysozoa</taxon>
        <taxon>Arthropoda</taxon>
        <taxon>Hexapoda</taxon>
        <taxon>Insecta</taxon>
        <taxon>Pterygota</taxon>
        <taxon>Neoptera</taxon>
        <taxon>Endopterygota</taxon>
        <taxon>Diptera</taxon>
        <taxon>Nematocera</taxon>
        <taxon>Chironomoidea</taxon>
        <taxon>Chironomidae</taxon>
        <taxon>Chironominae</taxon>
        <taxon>Polypedilum</taxon>
        <taxon>Polypedilum</taxon>
    </lineage>
</organism>
<sequence>MDITNSSISSITVEYNDQNVNFIQNQIPNNKINSFEISKCPSTDEAFKIISNDSFRSTILQKFPSLIALRIKIENNLEKIEVRKTEFQELSKFLLSFESMTENQIVVFFKNEGSEEFFKLSLLNNNVPTLVKYFAINFMIEALNNKNDKILFCSNQKFDLSTLINNSYRNLLIEAVHKNDLKLVQEILKLPIDVNWKIYKEVKGKVDFDLAIDIAWSRRNFQIVYELLNANSMYPKDFKEEEKEEAFDDIKNFYEISKDMFEAIQSNNKDKVLKVLEKKPYLRYFFNKSNTSAIKFAVREKTFEIYQILCEHNVTYGPDEPFKEICDPDFLKQISNYNSSIAKSLPEYHIMVLLSKSVLSQNDVNFHERLNSIKNAFKSLNLILEIKPVLQILAFDKKTKFIFDFTQNSIVYMNPALRELTKAAYIPDKHHIQIAAKMLLEDETKNETQASLAHECYHFGFDLVFMNERLPYENGDEKNQKKFQNLIEECKNLQASEPIIKEIFEIYKSPAFGRELAVRVPHMLAFYQNNPEKIKELKKIFKNLFDYHEKNVMPEIKAAVEFYKKFADESNEINFKDLTKPLKAAVKHSFVDFQEKSLKILEVFDDQMLENLSSKQIKKILDGQKLKIGKNLENIQNTFYKLRKFINTEFKGEILEYKKEEQKYKVTGLAKENTKNIDEIIAEVESSKIFILPDAAGAGKSTTMKFLAWKIKEKNWISVIDLKRHLKIYETYKNSFLKSNPTKKEDENIILKILLEILSISDDFEILFFSHLFTNGRVILFFDGVDEIAPKYENFFINLIINIKKLTNIQQWIATRPQHEKDIKEKVEHGIAYKFLPFDSKEVNLFITKYMRFKNINLDLKSIETVIENLKIYENVLMLTMIIELQIAGKLPIENINQYSLYEAMVEMKIDIVADKGSLVNRDAYTVSKMTLWEIHQIYAFKLLFEGEKFENFYSNKILKSQNFHYSDDENEKESKFVKFENFQMFKKWSREKSKWTPDKISRCGFLTVIGWNGDNEFPEFNHRTYAEFFVAKFIVEDIAEAIGLVDELSELEFENRMKLAFFMIKDYFIKSSESHFIVQDFIVDYLKHQRPNINFSSKFYDFLEKSETRNYIKCLNDGFGKVGFNIYKFYIFVSKFNEISNSNSKIIKKFTFIDENRSKLFVCALNELYDCFLLCTFMFGLFKNSNLNNWHKFTTFGHNLQIEELKLPTNEELENITQKFLTTQEIFDNENDKIYENLRWSEKEKLEVLKQFYQFFCFIAAVDDFSLSQIQRLLKNFSENFSVWILRSQNLATKLFEIATKYFYNDKVSFARILNEIVNFAFLILREHKSLKFGSKFIEYFEDYYENIKKFLQNEREVLQIVFCEHHLLCFVILTKSKRIIQMYKNYQDQNIKFFTSLINSFYVIPTDFDKNIALINFNEFCAEISGFDNIFQFFFNCADLESIFGFIDAFRKTFDDWQRKTGYSPKSFNLSLMIIPTKKELEEIANELYSTDYTSRFDFENLILLWSIIETFNIPKVHLDNFNSKHSEKCLEFATKFKNDLNSTRITNQITLVKCRNLCNKYLPQTTGNCILS</sequence>